<organism evidence="1 2">
    <name type="scientific">Mycolicibacterium parafortuitum</name>
    <name type="common">Mycobacterium parafortuitum</name>
    <dbReference type="NCBI Taxonomy" id="39692"/>
    <lineage>
        <taxon>Bacteria</taxon>
        <taxon>Bacillati</taxon>
        <taxon>Actinomycetota</taxon>
        <taxon>Actinomycetes</taxon>
        <taxon>Mycobacteriales</taxon>
        <taxon>Mycobacteriaceae</taxon>
        <taxon>Mycolicibacterium</taxon>
    </lineage>
</organism>
<dbReference type="EMBL" id="AP022598">
    <property type="protein sequence ID" value="BBY78365.1"/>
    <property type="molecule type" value="Genomic_DNA"/>
</dbReference>
<dbReference type="AlphaFoldDB" id="A0A7I7UB26"/>
<gene>
    <name evidence="1" type="ORF">MPRF_52640</name>
</gene>
<sequence>MIKYEWRTELDPQEAAELADMLARAATYDAEPEYSTIDFDNVQAALDSRDRQVKHLLIWMLPYATAMAAPDEPERIAALLRLEIGEDGAAKAHLVVDPRFRSIGITTLFVEQVGLDTGAPDGWLGTGARSITAWARGNHPATGRLSNRFLIPRTRRIWKLIRACTPHLVAGSPVLEPVDPASVNHLEWTRSLIATDGIYALRLGGCVSGLVALDFAPRTSEEFGACATATELLSAPGADPADLRRLLDGAAAIAHERGLTGLIVHVDSGDSRLVNACRLVGFQHDRTDVCYQIGDHS</sequence>
<name>A0A7I7UB26_MYCPF</name>
<dbReference type="Proteomes" id="UP000466554">
    <property type="component" value="Chromosome"/>
</dbReference>
<dbReference type="Gene3D" id="3.40.630.30">
    <property type="match status" value="1"/>
</dbReference>
<dbReference type="RefSeq" id="WP_163769020.1">
    <property type="nucleotide sequence ID" value="NZ_AP022598.1"/>
</dbReference>
<proteinExistence type="predicted"/>
<reference evidence="1 2" key="1">
    <citation type="journal article" date="2019" name="Emerg. Microbes Infect.">
        <title>Comprehensive subspecies identification of 175 nontuberculous mycobacteria species based on 7547 genomic profiles.</title>
        <authorList>
            <person name="Matsumoto Y."/>
            <person name="Kinjo T."/>
            <person name="Motooka D."/>
            <person name="Nabeya D."/>
            <person name="Jung N."/>
            <person name="Uechi K."/>
            <person name="Horii T."/>
            <person name="Iida T."/>
            <person name="Fujita J."/>
            <person name="Nakamura S."/>
        </authorList>
    </citation>
    <scope>NUCLEOTIDE SEQUENCE [LARGE SCALE GENOMIC DNA]</scope>
    <source>
        <strain evidence="1 2">JCM 6367</strain>
    </source>
</reference>
<protein>
    <submittedName>
        <fullName evidence="1">Uncharacterized protein</fullName>
    </submittedName>
</protein>
<accession>A0A7I7UB26</accession>
<evidence type="ECO:0000313" key="1">
    <source>
        <dbReference type="EMBL" id="BBY78365.1"/>
    </source>
</evidence>
<evidence type="ECO:0000313" key="2">
    <source>
        <dbReference type="Proteomes" id="UP000466554"/>
    </source>
</evidence>